<name>A0A820STW0_9BILA</name>
<evidence type="ECO:0000313" key="1">
    <source>
        <dbReference type="EMBL" id="CAF4459044.1"/>
    </source>
</evidence>
<organism evidence="1 2">
    <name type="scientific">Rotaria magnacalcarata</name>
    <dbReference type="NCBI Taxonomy" id="392030"/>
    <lineage>
        <taxon>Eukaryota</taxon>
        <taxon>Metazoa</taxon>
        <taxon>Spiralia</taxon>
        <taxon>Gnathifera</taxon>
        <taxon>Rotifera</taxon>
        <taxon>Eurotatoria</taxon>
        <taxon>Bdelloidea</taxon>
        <taxon>Philodinida</taxon>
        <taxon>Philodinidae</taxon>
        <taxon>Rotaria</taxon>
    </lineage>
</organism>
<accession>A0A820STW0</accession>
<proteinExistence type="predicted"/>
<comment type="caution">
    <text evidence="1">The sequence shown here is derived from an EMBL/GenBank/DDBJ whole genome shotgun (WGS) entry which is preliminary data.</text>
</comment>
<feature type="non-terminal residue" evidence="1">
    <location>
        <position position="1"/>
    </location>
</feature>
<dbReference type="AlphaFoldDB" id="A0A820STW0"/>
<keyword evidence="2" id="KW-1185">Reference proteome</keyword>
<protein>
    <submittedName>
        <fullName evidence="1">Uncharacterized protein</fullName>
    </submittedName>
</protein>
<gene>
    <name evidence="1" type="ORF">OVN521_LOCUS38330</name>
</gene>
<reference evidence="1" key="1">
    <citation type="submission" date="2021-02" db="EMBL/GenBank/DDBJ databases">
        <authorList>
            <person name="Nowell W R."/>
        </authorList>
    </citation>
    <scope>NUCLEOTIDE SEQUENCE</scope>
</reference>
<dbReference type="EMBL" id="CAJOBG010047364">
    <property type="protein sequence ID" value="CAF4459044.1"/>
    <property type="molecule type" value="Genomic_DNA"/>
</dbReference>
<dbReference type="Proteomes" id="UP000663866">
    <property type="component" value="Unassembled WGS sequence"/>
</dbReference>
<sequence>MNNLPLVNDVPNNHSSVNVATNNLPLVNFPTNNLPLNNVATNNDSSVHPATNDYTYDDLWLGIMTSPNTDDCEMSSTSSEDDTDTEKLDNTDVLYSLLDVDNQRLNTLVHDKSFTNTINFVLTTITDDVLSIADSILDHFCISILPKIDYNIKSLVLESESMERILLSADYPNLTELTL</sequence>
<evidence type="ECO:0000313" key="2">
    <source>
        <dbReference type="Proteomes" id="UP000663866"/>
    </source>
</evidence>